<keyword evidence="1" id="KW-0812">Transmembrane</keyword>
<evidence type="ECO:0000259" key="3">
    <source>
        <dbReference type="Pfam" id="PF11797"/>
    </source>
</evidence>
<reference evidence="5" key="2">
    <citation type="submission" date="2017-05" db="EMBL/GenBank/DDBJ databases">
        <authorList>
            <consortium name="The Broad Institute Genomics Platform"/>
            <consortium name="The Broad Institute Genomic Center for Infectious Diseases"/>
            <person name="Earl A."/>
            <person name="Manson A."/>
            <person name="Schwartman J."/>
            <person name="Gilmore M."/>
            <person name="Abouelleil A."/>
            <person name="Cao P."/>
            <person name="Chapman S."/>
            <person name="Cusick C."/>
            <person name="Shea T."/>
            <person name="Young S."/>
            <person name="Neafsey D."/>
            <person name="Nusbaum C."/>
            <person name="Birren B."/>
        </authorList>
    </citation>
    <scope>NUCLEOTIDE SEQUENCE</scope>
    <source>
        <strain evidence="5">9E7_DIV0242</strain>
    </source>
</reference>
<keyword evidence="6" id="KW-1185">Reference proteome</keyword>
<evidence type="ECO:0000313" key="4">
    <source>
        <dbReference type="EMBL" id="OTP16077.1"/>
    </source>
</evidence>
<dbReference type="InterPro" id="IPR021759">
    <property type="entry name" value="WxLIP_HBD"/>
</dbReference>
<feature type="domain" description="WxL Interacting Protein host binding" evidence="3">
    <location>
        <begin position="172"/>
        <end position="306"/>
    </location>
</feature>
<evidence type="ECO:0000256" key="1">
    <source>
        <dbReference type="SAM" id="Phobius"/>
    </source>
</evidence>
<dbReference type="CDD" id="cd12087">
    <property type="entry name" value="TM_EGFR-like"/>
    <property type="match status" value="1"/>
</dbReference>
<organism evidence="4">
    <name type="scientific">Candidatus Enterococcus clewellii</name>
    <dbReference type="NCBI Taxonomy" id="1834193"/>
    <lineage>
        <taxon>Bacteria</taxon>
        <taxon>Bacillati</taxon>
        <taxon>Bacillota</taxon>
        <taxon>Bacilli</taxon>
        <taxon>Lactobacillales</taxon>
        <taxon>Enterococcaceae</taxon>
        <taxon>Enterococcus</taxon>
    </lineage>
</organism>
<dbReference type="InterPro" id="IPR010317">
    <property type="entry name" value="WxLIP_PGBD"/>
</dbReference>
<keyword evidence="1" id="KW-1133">Transmembrane helix</keyword>
<proteinExistence type="predicted"/>
<dbReference type="EMBL" id="CP147247">
    <property type="protein sequence ID" value="WYJ92397.1"/>
    <property type="molecule type" value="Genomic_DNA"/>
</dbReference>
<dbReference type="Pfam" id="PF06030">
    <property type="entry name" value="WxLIP_PGBD"/>
    <property type="match status" value="1"/>
</dbReference>
<name>A0A242K8Q5_9ENTE</name>
<dbReference type="OrthoDB" id="2148359at2"/>
<gene>
    <name evidence="4" type="ORF">A5888_002291</name>
    <name evidence="5" type="ORF">A5888_004170</name>
</gene>
<evidence type="ECO:0000313" key="5">
    <source>
        <dbReference type="EMBL" id="WYJ92397.1"/>
    </source>
</evidence>
<reference evidence="5" key="3">
    <citation type="submission" date="2024-03" db="EMBL/GenBank/DDBJ databases">
        <title>The Genome Sequence of Enterococcus sp. DIV0242b.</title>
        <authorList>
            <consortium name="The Broad Institute Genomics Platform"/>
            <consortium name="The Broad Institute Microbial Omics Core"/>
            <consortium name="The Broad Institute Genomic Center for Infectious Diseases"/>
            <person name="Earl A."/>
            <person name="Manson A."/>
            <person name="Gilmore M."/>
            <person name="Schwartman J."/>
            <person name="Shea T."/>
            <person name="Abouelleil A."/>
            <person name="Cao P."/>
            <person name="Chapman S."/>
            <person name="Cusick C."/>
            <person name="Young S."/>
            <person name="Neafsey D."/>
            <person name="Nusbaum C."/>
            <person name="Birren B."/>
        </authorList>
    </citation>
    <scope>NUCLEOTIDE SEQUENCE</scope>
    <source>
        <strain evidence="5">9E7_DIV0242</strain>
    </source>
</reference>
<dbReference type="EMBL" id="NGMM01000003">
    <property type="protein sequence ID" value="OTP16077.1"/>
    <property type="molecule type" value="Genomic_DNA"/>
</dbReference>
<feature type="transmembrane region" description="Helical" evidence="1">
    <location>
        <begin position="7"/>
        <end position="25"/>
    </location>
</feature>
<dbReference type="PROSITE" id="PS51257">
    <property type="entry name" value="PROKAR_LIPOPROTEIN"/>
    <property type="match status" value="1"/>
</dbReference>
<protein>
    <submittedName>
        <fullName evidence="4">Uncharacterized protein</fullName>
    </submittedName>
</protein>
<sequence>MKKNKNYLWPLFLLYIVTSCIWGVSTYAEETATTEGGAEDPLGGFNYQVILPENQHKKDVGYFNLMMVPGQEQIVEVQLINDSAHEMTINISLNGTKTNGNGVIEYGPTDIEDDKSLKYKFTDIVTGEKQVIIPAQSLVSYYLTIKMPEASYDGKIVGGIQLQQEVDHSNSQGGIINEYAYMIGMVLQENETVLESNLEMNRAYAGLSNYRNAVFINFSNTVADFLRDMTVDVQIMPADSEEVLYDTKKAGMEMAPNTLINFPVTMNGDPMEPGDYKAHILVTAGEKRWEWTENFTITDEEADKFNGQDVSLLQERTIDWKMIAAIVGGALAVILIIFVIVRIILKNKGKKKGKRKPSKKGNRK</sequence>
<accession>A0A242K8Q5</accession>
<feature type="domain" description="WxL Interacting Protein peptidoglycan binding" evidence="2">
    <location>
        <begin position="45"/>
        <end position="163"/>
    </location>
</feature>
<reference evidence="4" key="1">
    <citation type="submission" date="2017-05" db="EMBL/GenBank/DDBJ databases">
        <title>The Genome Sequence of Enterococcus sp. 9E7_DIV0242.</title>
        <authorList>
            <consortium name="The Broad Institute Genomics Platform"/>
            <consortium name="The Broad Institute Genomic Center for Infectious Diseases"/>
            <person name="Earl A."/>
            <person name="Manson A."/>
            <person name="Schwartman J."/>
            <person name="Gilmore M."/>
            <person name="Abouelleil A."/>
            <person name="Cao P."/>
            <person name="Chapman S."/>
            <person name="Cusick C."/>
            <person name="Shea T."/>
            <person name="Young S."/>
            <person name="Neafsey D."/>
            <person name="Nusbaum C."/>
            <person name="Birren B."/>
        </authorList>
    </citation>
    <scope>NUCLEOTIDE SEQUENCE [LARGE SCALE GENOMIC DNA]</scope>
    <source>
        <strain evidence="4">9E7_DIV0242</strain>
    </source>
</reference>
<evidence type="ECO:0000313" key="6">
    <source>
        <dbReference type="Proteomes" id="UP000195141"/>
    </source>
</evidence>
<evidence type="ECO:0000259" key="2">
    <source>
        <dbReference type="Pfam" id="PF06030"/>
    </source>
</evidence>
<feature type="transmembrane region" description="Helical" evidence="1">
    <location>
        <begin position="322"/>
        <end position="345"/>
    </location>
</feature>
<dbReference type="Proteomes" id="UP000195141">
    <property type="component" value="Chromosome"/>
</dbReference>
<dbReference type="AlphaFoldDB" id="A0A242K8Q5"/>
<dbReference type="Pfam" id="PF11797">
    <property type="entry name" value="WxLIP_HBD"/>
    <property type="match status" value="1"/>
</dbReference>
<dbReference type="RefSeq" id="WP_086349341.1">
    <property type="nucleotide sequence ID" value="NZ_CP147247.1"/>
</dbReference>
<keyword evidence="1" id="KW-0472">Membrane</keyword>